<comment type="subcellular location">
    <subcellularLocation>
        <location evidence="1">Cell outer membrane</location>
    </subcellularLocation>
</comment>
<evidence type="ECO:0000313" key="7">
    <source>
        <dbReference type="EMBL" id="BBM53535.1"/>
    </source>
</evidence>
<evidence type="ECO:0000256" key="4">
    <source>
        <dbReference type="ARBA" id="ARBA00023136"/>
    </source>
</evidence>
<evidence type="ECO:0000313" key="9">
    <source>
        <dbReference type="Proteomes" id="UP000422644"/>
    </source>
</evidence>
<keyword evidence="5" id="KW-0998">Cell outer membrane</keyword>
<evidence type="ECO:0000256" key="5">
    <source>
        <dbReference type="ARBA" id="ARBA00023237"/>
    </source>
</evidence>
<sequence>MKKLVLLATLLNAVTIFAEKEDGHKNKISIGGAYFQDMYKTKKRSGYMPYATFNSNFANLEISLGSLGYRQEITENLSVTGSVIFSDGFKLKPNEMKEGYRSIKKRNTQVAAGGSIGYNFENIATNVSLQGGKRGMSGGMDVTVYLPITEKFGTFAETNVTLYSKKYTDYYFGIKENEIGGKITSRYSPKSSYSYGFGVGSNYAFNDRFGVFALAGLTKYSKEIRKSPIVNNKTSYHVTVGTSFSF</sequence>
<dbReference type="EMBL" id="AP019840">
    <property type="protein sequence ID" value="BBM53535.1"/>
    <property type="molecule type" value="Genomic_DNA"/>
</dbReference>
<reference evidence="7 8" key="2">
    <citation type="submission" date="2019-07" db="EMBL/GenBank/DDBJ databases">
        <title>Complete Genome Sequence of Leptotrichia trevisanii Strain JMUB3935.</title>
        <authorList>
            <person name="Watanabe S."/>
            <person name="Cui L."/>
        </authorList>
    </citation>
    <scope>NUCLEOTIDE SEQUENCE [LARGE SCALE GENOMIC DNA]</scope>
    <source>
        <strain evidence="7 8">JMUB3935</strain>
    </source>
</reference>
<comment type="similarity">
    <text evidence="2">Belongs to the MipA/OmpV family.</text>
</comment>
<dbReference type="InterPro" id="IPR010583">
    <property type="entry name" value="MipA"/>
</dbReference>
<dbReference type="OrthoDB" id="5686279at2"/>
<dbReference type="STRING" id="1122173.GCA_000482505_01484"/>
<evidence type="ECO:0000313" key="8">
    <source>
        <dbReference type="Proteomes" id="UP000321378"/>
    </source>
</evidence>
<keyword evidence="3" id="KW-0732">Signal</keyword>
<dbReference type="Proteomes" id="UP000321378">
    <property type="component" value="Chromosome"/>
</dbReference>
<evidence type="ECO:0000256" key="1">
    <source>
        <dbReference type="ARBA" id="ARBA00004442"/>
    </source>
</evidence>
<reference evidence="6 9" key="1">
    <citation type="submission" date="2019-07" db="EMBL/GenBank/DDBJ databases">
        <title>Complete Genome Sequence of Leptotrichia trevisanii Strain JMUB3870.</title>
        <authorList>
            <person name="Watanabe S."/>
            <person name="Cui L."/>
        </authorList>
    </citation>
    <scope>NUCLEOTIDE SEQUENCE [LARGE SCALE GENOMIC DNA]</scope>
    <source>
        <strain evidence="6 9">JMUB3870</strain>
    </source>
</reference>
<dbReference type="PANTHER" id="PTHR38776:SF1">
    <property type="entry name" value="MLTA-INTERACTING PROTEIN-RELATED"/>
    <property type="match status" value="1"/>
</dbReference>
<proteinExistence type="inferred from homology"/>
<evidence type="ECO:0000256" key="3">
    <source>
        <dbReference type="ARBA" id="ARBA00022729"/>
    </source>
</evidence>
<evidence type="ECO:0000313" key="6">
    <source>
        <dbReference type="EMBL" id="BBM46290.1"/>
    </source>
</evidence>
<protein>
    <submittedName>
        <fullName evidence="7">MltA-interacting protein MipA</fullName>
    </submittedName>
</protein>
<dbReference type="Proteomes" id="UP000422644">
    <property type="component" value="Chromosome"/>
</dbReference>
<keyword evidence="9" id="KW-1185">Reference proteome</keyword>
<gene>
    <name evidence="6" type="ORF">JMUB3870_2427</name>
    <name evidence="7" type="ORF">JMUB3935_2532</name>
</gene>
<dbReference type="AlphaFoldDB" id="A0A510KUT4"/>
<evidence type="ECO:0000256" key="2">
    <source>
        <dbReference type="ARBA" id="ARBA00005722"/>
    </source>
</evidence>
<accession>A0A510KUT4</accession>
<dbReference type="GO" id="GO:0009279">
    <property type="term" value="C:cell outer membrane"/>
    <property type="evidence" value="ECO:0007669"/>
    <property type="project" value="UniProtKB-SubCell"/>
</dbReference>
<dbReference type="EMBL" id="AP019831">
    <property type="protein sequence ID" value="BBM46290.1"/>
    <property type="molecule type" value="Genomic_DNA"/>
</dbReference>
<dbReference type="PANTHER" id="PTHR38776">
    <property type="entry name" value="MLTA-INTERACTING PROTEIN-RELATED"/>
    <property type="match status" value="1"/>
</dbReference>
<organism evidence="7 8">
    <name type="scientific">Leptotrichia trevisanii</name>
    <dbReference type="NCBI Taxonomy" id="109328"/>
    <lineage>
        <taxon>Bacteria</taxon>
        <taxon>Fusobacteriati</taxon>
        <taxon>Fusobacteriota</taxon>
        <taxon>Fusobacteriia</taxon>
        <taxon>Fusobacteriales</taxon>
        <taxon>Leptotrichiaceae</taxon>
        <taxon>Leptotrichia</taxon>
    </lineage>
</organism>
<dbReference type="RefSeq" id="WP_146997610.1">
    <property type="nucleotide sequence ID" value="NZ_AP019831.1"/>
</dbReference>
<name>A0A510KUT4_9FUSO</name>
<dbReference type="Pfam" id="PF06629">
    <property type="entry name" value="MipA"/>
    <property type="match status" value="1"/>
</dbReference>
<keyword evidence="4" id="KW-0472">Membrane</keyword>